<dbReference type="AlphaFoldDB" id="A0A4P9W7V3"/>
<accession>A0A4P9W7V3</accession>
<dbReference type="Proteomes" id="UP000269721">
    <property type="component" value="Unassembled WGS sequence"/>
</dbReference>
<reference evidence="2" key="1">
    <citation type="journal article" date="2018" name="Nat. Microbiol.">
        <title>Leveraging single-cell genomics to expand the fungal tree of life.</title>
        <authorList>
            <person name="Ahrendt S.R."/>
            <person name="Quandt C.A."/>
            <person name="Ciobanu D."/>
            <person name="Clum A."/>
            <person name="Salamov A."/>
            <person name="Andreopoulos B."/>
            <person name="Cheng J.F."/>
            <person name="Woyke T."/>
            <person name="Pelin A."/>
            <person name="Henrissat B."/>
            <person name="Reynolds N.K."/>
            <person name="Benny G.L."/>
            <person name="Smith M.E."/>
            <person name="James T.Y."/>
            <person name="Grigoriev I.V."/>
        </authorList>
    </citation>
    <scope>NUCLEOTIDE SEQUENCE [LARGE SCALE GENOMIC DNA]</scope>
</reference>
<dbReference type="EMBL" id="KZ996694">
    <property type="protein sequence ID" value="RKO88464.1"/>
    <property type="molecule type" value="Genomic_DNA"/>
</dbReference>
<proteinExistence type="predicted"/>
<evidence type="ECO:0000313" key="2">
    <source>
        <dbReference type="Proteomes" id="UP000269721"/>
    </source>
</evidence>
<sequence length="125" mass="13168">MTTLGPTGHFLNIGMIHNRSAGSMILSQRHYIANPIRSCGLVRATPCDTPVVSSAQLEPAAADRVLPPKVVATYQSVVGKLLNAASATCPDMAFAVLAFGQLNAEPSLPLIRIKRQEKGGGGSDW</sequence>
<keyword evidence="2" id="KW-1185">Reference proteome</keyword>
<evidence type="ECO:0000313" key="1">
    <source>
        <dbReference type="EMBL" id="RKO88464.1"/>
    </source>
</evidence>
<protein>
    <submittedName>
        <fullName evidence="1">Uncharacterized protein</fullName>
    </submittedName>
</protein>
<dbReference type="OrthoDB" id="3344688at2759"/>
<name>A0A4P9W7V3_9FUNG</name>
<organism evidence="1 2">
    <name type="scientific">Blyttiomyces helicus</name>
    <dbReference type="NCBI Taxonomy" id="388810"/>
    <lineage>
        <taxon>Eukaryota</taxon>
        <taxon>Fungi</taxon>
        <taxon>Fungi incertae sedis</taxon>
        <taxon>Chytridiomycota</taxon>
        <taxon>Chytridiomycota incertae sedis</taxon>
        <taxon>Chytridiomycetes</taxon>
        <taxon>Chytridiomycetes incertae sedis</taxon>
        <taxon>Blyttiomyces</taxon>
    </lineage>
</organism>
<gene>
    <name evidence="1" type="ORF">BDK51DRAFT_45949</name>
</gene>